<gene>
    <name evidence="1" type="ORF">DPMN_119083</name>
</gene>
<name>A0A9D4GLU5_DREPO</name>
<comment type="caution">
    <text evidence="1">The sequence shown here is derived from an EMBL/GenBank/DDBJ whole genome shotgun (WGS) entry which is preliminary data.</text>
</comment>
<reference evidence="1" key="2">
    <citation type="submission" date="2020-11" db="EMBL/GenBank/DDBJ databases">
        <authorList>
            <person name="McCartney M.A."/>
            <person name="Auch B."/>
            <person name="Kono T."/>
            <person name="Mallez S."/>
            <person name="Becker A."/>
            <person name="Gohl D.M."/>
            <person name="Silverstein K.A.T."/>
            <person name="Koren S."/>
            <person name="Bechman K.B."/>
            <person name="Herman A."/>
            <person name="Abrahante J.E."/>
            <person name="Garbe J."/>
        </authorList>
    </citation>
    <scope>NUCLEOTIDE SEQUENCE</scope>
    <source>
        <strain evidence="1">Duluth1</strain>
        <tissue evidence="1">Whole animal</tissue>
    </source>
</reference>
<protein>
    <submittedName>
        <fullName evidence="1">Uncharacterized protein</fullName>
    </submittedName>
</protein>
<sequence>MEAVGVEIMCLVGFMRILSGKRSTLLTVVTSPIYGGSWCGNWCLGGFMRIPSGKGSTLLTVVTSPIYVGSGCGDCVSDRLHEDTVR</sequence>
<dbReference type="AlphaFoldDB" id="A0A9D4GLU5"/>
<accession>A0A9D4GLU5</accession>
<proteinExistence type="predicted"/>
<dbReference type="EMBL" id="JAIWYP010000005">
    <property type="protein sequence ID" value="KAH3817545.1"/>
    <property type="molecule type" value="Genomic_DNA"/>
</dbReference>
<organism evidence="1 2">
    <name type="scientific">Dreissena polymorpha</name>
    <name type="common">Zebra mussel</name>
    <name type="synonym">Mytilus polymorpha</name>
    <dbReference type="NCBI Taxonomy" id="45954"/>
    <lineage>
        <taxon>Eukaryota</taxon>
        <taxon>Metazoa</taxon>
        <taxon>Spiralia</taxon>
        <taxon>Lophotrochozoa</taxon>
        <taxon>Mollusca</taxon>
        <taxon>Bivalvia</taxon>
        <taxon>Autobranchia</taxon>
        <taxon>Heteroconchia</taxon>
        <taxon>Euheterodonta</taxon>
        <taxon>Imparidentia</taxon>
        <taxon>Neoheterodontei</taxon>
        <taxon>Myida</taxon>
        <taxon>Dreissenoidea</taxon>
        <taxon>Dreissenidae</taxon>
        <taxon>Dreissena</taxon>
    </lineage>
</organism>
<reference evidence="1" key="1">
    <citation type="journal article" date="2019" name="bioRxiv">
        <title>The Genome of the Zebra Mussel, Dreissena polymorpha: A Resource for Invasive Species Research.</title>
        <authorList>
            <person name="McCartney M.A."/>
            <person name="Auch B."/>
            <person name="Kono T."/>
            <person name="Mallez S."/>
            <person name="Zhang Y."/>
            <person name="Obille A."/>
            <person name="Becker A."/>
            <person name="Abrahante J.E."/>
            <person name="Garbe J."/>
            <person name="Badalamenti J.P."/>
            <person name="Herman A."/>
            <person name="Mangelson H."/>
            <person name="Liachko I."/>
            <person name="Sullivan S."/>
            <person name="Sone E.D."/>
            <person name="Koren S."/>
            <person name="Silverstein K.A.T."/>
            <person name="Beckman K.B."/>
            <person name="Gohl D.M."/>
        </authorList>
    </citation>
    <scope>NUCLEOTIDE SEQUENCE</scope>
    <source>
        <strain evidence="1">Duluth1</strain>
        <tissue evidence="1">Whole animal</tissue>
    </source>
</reference>
<evidence type="ECO:0000313" key="1">
    <source>
        <dbReference type="EMBL" id="KAH3817545.1"/>
    </source>
</evidence>
<keyword evidence="2" id="KW-1185">Reference proteome</keyword>
<evidence type="ECO:0000313" key="2">
    <source>
        <dbReference type="Proteomes" id="UP000828390"/>
    </source>
</evidence>
<dbReference type="Proteomes" id="UP000828390">
    <property type="component" value="Unassembled WGS sequence"/>
</dbReference>